<evidence type="ECO:0000256" key="3">
    <source>
        <dbReference type="ARBA" id="ARBA00022692"/>
    </source>
</evidence>
<evidence type="ECO:0000256" key="7">
    <source>
        <dbReference type="SAM" id="Phobius"/>
    </source>
</evidence>
<proteinExistence type="inferred from homology"/>
<keyword evidence="10" id="KW-1185">Reference proteome</keyword>
<accession>A0ABQ6JG67</accession>
<feature type="domain" description="EamA" evidence="8">
    <location>
        <begin position="114"/>
        <end position="245"/>
    </location>
</feature>
<name>A0ABQ6JG67_9ACTN</name>
<feature type="domain" description="EamA" evidence="8">
    <location>
        <begin position="4"/>
        <end position="102"/>
    </location>
</feature>
<keyword evidence="5 7" id="KW-0472">Membrane</keyword>
<evidence type="ECO:0000313" key="9">
    <source>
        <dbReference type="EMBL" id="GMA87163.1"/>
    </source>
</evidence>
<feature type="compositionally biased region" description="Basic residues" evidence="6">
    <location>
        <begin position="266"/>
        <end position="279"/>
    </location>
</feature>
<evidence type="ECO:0000259" key="8">
    <source>
        <dbReference type="Pfam" id="PF00892"/>
    </source>
</evidence>
<feature type="transmembrane region" description="Helical" evidence="7">
    <location>
        <begin position="143"/>
        <end position="160"/>
    </location>
</feature>
<evidence type="ECO:0000256" key="4">
    <source>
        <dbReference type="ARBA" id="ARBA00022989"/>
    </source>
</evidence>
<feature type="transmembrane region" description="Helical" evidence="7">
    <location>
        <begin position="187"/>
        <end position="210"/>
    </location>
</feature>
<feature type="transmembrane region" description="Helical" evidence="7">
    <location>
        <begin position="88"/>
        <end position="107"/>
    </location>
</feature>
<feature type="transmembrane region" description="Helical" evidence="7">
    <location>
        <begin position="47"/>
        <end position="76"/>
    </location>
</feature>
<sequence>MSARSAGAAVLLLAFTALTRPAALRIGLRELGFLAVYGVTGIAMVQWLYLVAIARMPVGVALLLEYTAPLMVALYVRAFRGEQVRRRMWWALALALTGLAVVAQVWSGLTLDGIGVLAGFGAAAALGAYYLLGERGMGSRDPVSLMAFIFTFSALLWAVVEPWWRFPFGLLADHVQVLPGVATTAPVWLLVIWVCVLGTVAPFGLVLVAVRHIGPTRTGIVCMVEPVTSGLVAWVVLGEVLTGVQAARRRGRAGGRRARGDGTASSRRRRAAARGRRAW</sequence>
<dbReference type="PANTHER" id="PTHR32322">
    <property type="entry name" value="INNER MEMBRANE TRANSPORTER"/>
    <property type="match status" value="1"/>
</dbReference>
<feature type="transmembrane region" description="Helical" evidence="7">
    <location>
        <begin position="113"/>
        <end position="131"/>
    </location>
</feature>
<evidence type="ECO:0000256" key="2">
    <source>
        <dbReference type="ARBA" id="ARBA00007362"/>
    </source>
</evidence>
<gene>
    <name evidence="9" type="ORF">GCM10025868_24130</name>
</gene>
<keyword evidence="3 7" id="KW-0812">Transmembrane</keyword>
<dbReference type="EMBL" id="BSUZ01000001">
    <property type="protein sequence ID" value="GMA87163.1"/>
    <property type="molecule type" value="Genomic_DNA"/>
</dbReference>
<dbReference type="InterPro" id="IPR050638">
    <property type="entry name" value="AA-Vitamin_Transporters"/>
</dbReference>
<comment type="subcellular location">
    <subcellularLocation>
        <location evidence="1">Membrane</location>
        <topology evidence="1">Multi-pass membrane protein</topology>
    </subcellularLocation>
</comment>
<organism evidence="9 10">
    <name type="scientific">Angustibacter aerolatus</name>
    <dbReference type="NCBI Taxonomy" id="1162965"/>
    <lineage>
        <taxon>Bacteria</taxon>
        <taxon>Bacillati</taxon>
        <taxon>Actinomycetota</taxon>
        <taxon>Actinomycetes</taxon>
        <taxon>Kineosporiales</taxon>
        <taxon>Kineosporiaceae</taxon>
    </lineage>
</organism>
<dbReference type="SUPFAM" id="SSF103481">
    <property type="entry name" value="Multidrug resistance efflux transporter EmrE"/>
    <property type="match status" value="2"/>
</dbReference>
<evidence type="ECO:0000313" key="10">
    <source>
        <dbReference type="Proteomes" id="UP001157017"/>
    </source>
</evidence>
<dbReference type="Pfam" id="PF00892">
    <property type="entry name" value="EamA"/>
    <property type="match status" value="2"/>
</dbReference>
<reference evidence="10" key="1">
    <citation type="journal article" date="2019" name="Int. J. Syst. Evol. Microbiol.">
        <title>The Global Catalogue of Microorganisms (GCM) 10K type strain sequencing project: providing services to taxonomists for standard genome sequencing and annotation.</title>
        <authorList>
            <consortium name="The Broad Institute Genomics Platform"/>
            <consortium name="The Broad Institute Genome Sequencing Center for Infectious Disease"/>
            <person name="Wu L."/>
            <person name="Ma J."/>
        </authorList>
    </citation>
    <scope>NUCLEOTIDE SEQUENCE [LARGE SCALE GENOMIC DNA]</scope>
    <source>
        <strain evidence="10">NBRC 108730</strain>
    </source>
</reference>
<dbReference type="Proteomes" id="UP001157017">
    <property type="component" value="Unassembled WGS sequence"/>
</dbReference>
<dbReference type="InterPro" id="IPR037185">
    <property type="entry name" value="EmrE-like"/>
</dbReference>
<feature type="region of interest" description="Disordered" evidence="6">
    <location>
        <begin position="251"/>
        <end position="279"/>
    </location>
</feature>
<keyword evidence="4 7" id="KW-1133">Transmembrane helix</keyword>
<evidence type="ECO:0000256" key="1">
    <source>
        <dbReference type="ARBA" id="ARBA00004141"/>
    </source>
</evidence>
<evidence type="ECO:0000256" key="6">
    <source>
        <dbReference type="SAM" id="MobiDB-lite"/>
    </source>
</evidence>
<protein>
    <submittedName>
        <fullName evidence="9">Permease</fullName>
    </submittedName>
</protein>
<dbReference type="InterPro" id="IPR000620">
    <property type="entry name" value="EamA_dom"/>
</dbReference>
<evidence type="ECO:0000256" key="5">
    <source>
        <dbReference type="ARBA" id="ARBA00023136"/>
    </source>
</evidence>
<comment type="similarity">
    <text evidence="2">Belongs to the EamA transporter family.</text>
</comment>
<comment type="caution">
    <text evidence="9">The sequence shown here is derived from an EMBL/GenBank/DDBJ whole genome shotgun (WGS) entry which is preliminary data.</text>
</comment>
<dbReference type="PANTHER" id="PTHR32322:SF2">
    <property type="entry name" value="EAMA DOMAIN-CONTAINING PROTEIN"/>
    <property type="match status" value="1"/>
</dbReference>